<dbReference type="Gene3D" id="3.10.20.600">
    <property type="match status" value="1"/>
</dbReference>
<dbReference type="Gene3D" id="1.20.1440.230">
    <property type="entry name" value="NADH-ubiquinone oxidoreductase 51kDa subunit, iron-sulphur binding domain"/>
    <property type="match status" value="1"/>
</dbReference>
<dbReference type="SUPFAM" id="SSF142019">
    <property type="entry name" value="Nqo1 FMN-binding domain-like"/>
    <property type="match status" value="1"/>
</dbReference>
<evidence type="ECO:0000256" key="4">
    <source>
        <dbReference type="ARBA" id="ARBA00023004"/>
    </source>
</evidence>
<dbReference type="InterPro" id="IPR037225">
    <property type="entry name" value="Nuo51_FMN-bd_sf"/>
</dbReference>
<dbReference type="eggNOG" id="COG1894">
    <property type="taxonomic scope" value="Bacteria"/>
</dbReference>
<dbReference type="SUPFAM" id="SSF142984">
    <property type="entry name" value="Nqo1 middle domain-like"/>
    <property type="match status" value="1"/>
</dbReference>
<evidence type="ECO:0000256" key="5">
    <source>
        <dbReference type="ARBA" id="ARBA00023014"/>
    </source>
</evidence>
<dbReference type="EMBL" id="CP002360">
    <property type="protein sequence ID" value="AEE96575.1"/>
    <property type="molecule type" value="Genomic_DNA"/>
</dbReference>
<protein>
    <submittedName>
        <fullName evidence="7">NADH dehydrogenase (Quinone)</fullName>
        <ecNumber evidence="7">1.6.99.5</ecNumber>
    </submittedName>
</protein>
<keyword evidence="2" id="KW-0004">4Fe-4S</keyword>
<keyword evidence="4" id="KW-0408">Iron</keyword>
<keyword evidence="8" id="KW-1185">Reference proteome</keyword>
<evidence type="ECO:0000313" key="7">
    <source>
        <dbReference type="EMBL" id="AEE96575.1"/>
    </source>
</evidence>
<dbReference type="OrthoDB" id="9761899at2"/>
<comment type="similarity">
    <text evidence="1">Belongs to the complex I 51 kDa subunit family.</text>
</comment>
<dbReference type="InterPro" id="IPR001949">
    <property type="entry name" value="NADH-UbQ_OxRdtase_51kDa_CS"/>
</dbReference>
<dbReference type="GO" id="GO:0008137">
    <property type="term" value="F:NADH dehydrogenase (ubiquinone) activity"/>
    <property type="evidence" value="ECO:0007669"/>
    <property type="project" value="InterPro"/>
</dbReference>
<dbReference type="Pfam" id="PF01512">
    <property type="entry name" value="Complex1_51K"/>
    <property type="match status" value="1"/>
</dbReference>
<keyword evidence="3" id="KW-0479">Metal-binding</keyword>
<dbReference type="PROSITE" id="PS00645">
    <property type="entry name" value="COMPLEX1_51K_2"/>
    <property type="match status" value="1"/>
</dbReference>
<dbReference type="KEGG" id="mas:Mahau_1382"/>
<dbReference type="SUPFAM" id="SSF140490">
    <property type="entry name" value="Nqo1C-terminal domain-like"/>
    <property type="match status" value="1"/>
</dbReference>
<reference evidence="7 8" key="2">
    <citation type="journal article" date="2011" name="Stand. Genomic Sci.">
        <title>Complete genome sequence of Mahella australiensis type strain (50-1 BON).</title>
        <authorList>
            <person name="Sikorski J."/>
            <person name="Teshima H."/>
            <person name="Nolan M."/>
            <person name="Lucas S."/>
            <person name="Hammon N."/>
            <person name="Deshpande S."/>
            <person name="Cheng J.F."/>
            <person name="Pitluck S."/>
            <person name="Liolios K."/>
            <person name="Pagani I."/>
            <person name="Ivanova N."/>
            <person name="Huntemann M."/>
            <person name="Mavromatis K."/>
            <person name="Ovchinikova G."/>
            <person name="Pati A."/>
            <person name="Tapia R."/>
            <person name="Han C."/>
            <person name="Goodwin L."/>
            <person name="Chen A."/>
            <person name="Palaniappan K."/>
            <person name="Land M."/>
            <person name="Hauser L."/>
            <person name="Ngatchou-Djao O.D."/>
            <person name="Rohde M."/>
            <person name="Pukall R."/>
            <person name="Spring S."/>
            <person name="Abt B."/>
            <person name="Goker M."/>
            <person name="Detter J.C."/>
            <person name="Woyke T."/>
            <person name="Bristow J."/>
            <person name="Markowitz V."/>
            <person name="Hugenholtz P."/>
            <person name="Eisen J.A."/>
            <person name="Kyrpides N.C."/>
            <person name="Klenk H.P."/>
            <person name="Lapidus A."/>
        </authorList>
    </citation>
    <scope>NUCLEOTIDE SEQUENCE [LARGE SCALE GENOMIC DNA]</scope>
    <source>
        <strain evidence="8">DSM 15567 / CIP 107919 / 50-1 BON</strain>
    </source>
</reference>
<organism evidence="7 8">
    <name type="scientific">Mahella australiensis (strain DSM 15567 / CIP 107919 / 50-1 BON)</name>
    <dbReference type="NCBI Taxonomy" id="697281"/>
    <lineage>
        <taxon>Bacteria</taxon>
        <taxon>Bacillati</taxon>
        <taxon>Bacillota</taxon>
        <taxon>Clostridia</taxon>
        <taxon>Thermoanaerobacterales</taxon>
        <taxon>Thermoanaerobacterales Family IV. Incertae Sedis</taxon>
        <taxon>Mahella</taxon>
    </lineage>
</organism>
<evidence type="ECO:0000256" key="3">
    <source>
        <dbReference type="ARBA" id="ARBA00022723"/>
    </source>
</evidence>
<dbReference type="Gene3D" id="3.40.50.11540">
    <property type="entry name" value="NADH-ubiquinone oxidoreductase 51kDa subunit"/>
    <property type="match status" value="1"/>
</dbReference>
<feature type="domain" description="NADH-ubiquinone oxidoreductase 51kDa subunit iron-sulphur binding" evidence="6">
    <location>
        <begin position="330"/>
        <end position="375"/>
    </location>
</feature>
<dbReference type="Proteomes" id="UP000008457">
    <property type="component" value="Chromosome"/>
</dbReference>
<dbReference type="PANTHER" id="PTHR43578">
    <property type="entry name" value="NADH-QUINONE OXIDOREDUCTASE SUBUNIT F"/>
    <property type="match status" value="1"/>
</dbReference>
<dbReference type="Pfam" id="PF10589">
    <property type="entry name" value="NADH_4Fe-4S"/>
    <property type="match status" value="1"/>
</dbReference>
<evidence type="ECO:0000256" key="2">
    <source>
        <dbReference type="ARBA" id="ARBA00022485"/>
    </source>
</evidence>
<keyword evidence="5" id="KW-0411">Iron-sulfur</keyword>
<accession>F3ZXB8</accession>
<gene>
    <name evidence="7" type="ordered locus">Mahau_1382</name>
</gene>
<evidence type="ECO:0000313" key="8">
    <source>
        <dbReference type="Proteomes" id="UP000008457"/>
    </source>
</evidence>
<dbReference type="GO" id="GO:0051539">
    <property type="term" value="F:4 iron, 4 sulfur cluster binding"/>
    <property type="evidence" value="ECO:0007669"/>
    <property type="project" value="UniProtKB-KW"/>
</dbReference>
<dbReference type="AlphaFoldDB" id="F3ZXB8"/>
<reference evidence="8" key="1">
    <citation type="submission" date="2010-11" db="EMBL/GenBank/DDBJ databases">
        <title>The complete genome of Mahella australiensis DSM 15567.</title>
        <authorList>
            <consortium name="US DOE Joint Genome Institute (JGI-PGF)"/>
            <person name="Lucas S."/>
            <person name="Copeland A."/>
            <person name="Lapidus A."/>
            <person name="Bruce D."/>
            <person name="Goodwin L."/>
            <person name="Pitluck S."/>
            <person name="Kyrpides N."/>
            <person name="Mavromatis K."/>
            <person name="Pagani I."/>
            <person name="Ivanova N."/>
            <person name="Teshima H."/>
            <person name="Brettin T."/>
            <person name="Detter J.C."/>
            <person name="Han C."/>
            <person name="Tapia R."/>
            <person name="Land M."/>
            <person name="Hauser L."/>
            <person name="Markowitz V."/>
            <person name="Cheng J.-F."/>
            <person name="Hugenholtz P."/>
            <person name="Woyke T."/>
            <person name="Wu D."/>
            <person name="Spring S."/>
            <person name="Pukall R."/>
            <person name="Steenblock K."/>
            <person name="Schneider S."/>
            <person name="Klenk H.-P."/>
            <person name="Eisen J.A."/>
        </authorList>
    </citation>
    <scope>NUCLEOTIDE SEQUENCE [LARGE SCALE GENOMIC DNA]</scope>
    <source>
        <strain evidence="8">DSM 15567 / CIP 107919 / 50-1 BON</strain>
    </source>
</reference>
<keyword evidence="7" id="KW-0560">Oxidoreductase</keyword>
<dbReference type="GO" id="GO:0010181">
    <property type="term" value="F:FMN binding"/>
    <property type="evidence" value="ECO:0007669"/>
    <property type="project" value="InterPro"/>
</dbReference>
<dbReference type="HOGENOM" id="CLU_014881_0_1_9"/>
<dbReference type="InterPro" id="IPR011538">
    <property type="entry name" value="Nuo51_FMN-bd"/>
</dbReference>
<dbReference type="InterPro" id="IPR019575">
    <property type="entry name" value="Nuop51_4Fe4S-bd"/>
</dbReference>
<dbReference type="FunFam" id="1.20.1440.230:FF:000001">
    <property type="entry name" value="Mitochondrial NADH dehydrogenase flavoprotein 1"/>
    <property type="match status" value="1"/>
</dbReference>
<evidence type="ECO:0000256" key="1">
    <source>
        <dbReference type="ARBA" id="ARBA00007523"/>
    </source>
</evidence>
<sequence length="434" mass="47040">MSDLTVKRLTQRCGNIDPSDISEYISTGGYKALVKALLTMKPQDIIDEVKASGLLGRGGAAFPTGLKMQMVHDTPGDVKYVVCNADEGEPGTFKDRYLMEGDPYQLVEGIILAGYAVGAQKGYIYIRGEYDQAIELMKNAVEQTRKIGYLGDNILKQRFNFDIEVRSGAGAYICGEEFALIESLEGKSGRPRYKPPYPPISGLWDRPTLINNVETLVNIPYIVSNGSKAFRSAGTDSSAGTKLICLSGNIVNRGVFEVPFGITLKDIIHDIGQGVPDERELKMIQIGGASGSCIPSDMLDVKLDFADMRKNGLSMGSGAIIAFDDSRCVIDIVKSLLKFFAHESCGKCTPCREGNPQLYNLIDDFSKGSATPSHYDVLQSLTQTMQQAALCGLGQASPMPIVSTLQYFKDEYDMHINGRCPAGICSSINGGGVK</sequence>
<dbReference type="STRING" id="697281.Mahau_1382"/>
<evidence type="ECO:0000259" key="6">
    <source>
        <dbReference type="SMART" id="SM00928"/>
    </source>
</evidence>
<dbReference type="Gene3D" id="6.10.250.1450">
    <property type="match status" value="1"/>
</dbReference>
<dbReference type="InterPro" id="IPR037207">
    <property type="entry name" value="Nuop51_4Fe4S-bd_sf"/>
</dbReference>
<name>F3ZXB8_MAHA5</name>
<dbReference type="GO" id="GO:0016491">
    <property type="term" value="F:oxidoreductase activity"/>
    <property type="evidence" value="ECO:0007669"/>
    <property type="project" value="UniProtKB-KW"/>
</dbReference>
<dbReference type="EC" id="1.6.99.5" evidence="7"/>
<dbReference type="RefSeq" id="WP_013781005.1">
    <property type="nucleotide sequence ID" value="NC_015520.1"/>
</dbReference>
<dbReference type="SMART" id="SM00928">
    <property type="entry name" value="NADH_4Fe-4S"/>
    <property type="match status" value="1"/>
</dbReference>
<dbReference type="FunFam" id="3.40.50.11540:FF:000001">
    <property type="entry name" value="NADH dehydrogenase [ubiquinone] flavoprotein 1, mitochondrial"/>
    <property type="match status" value="1"/>
</dbReference>
<dbReference type="GO" id="GO:0046872">
    <property type="term" value="F:metal ion binding"/>
    <property type="evidence" value="ECO:0007669"/>
    <property type="project" value="UniProtKB-KW"/>
</dbReference>
<dbReference type="PANTHER" id="PTHR43578:SF3">
    <property type="entry name" value="NADH-QUINONE OXIDOREDUCTASE SUBUNIT F"/>
    <property type="match status" value="1"/>
</dbReference>
<proteinExistence type="inferred from homology"/>